<dbReference type="PANTHER" id="PTHR43861">
    <property type="entry name" value="TRANS-ACONITATE 2-METHYLTRANSFERASE-RELATED"/>
    <property type="match status" value="1"/>
</dbReference>
<evidence type="ECO:0000256" key="1">
    <source>
        <dbReference type="ARBA" id="ARBA00022603"/>
    </source>
</evidence>
<keyword evidence="1 4" id="KW-0489">Methyltransferase</keyword>
<name>A0A256AAZ5_9FLAO</name>
<gene>
    <name evidence="4" type="ORF">CHU92_00080</name>
</gene>
<protein>
    <submittedName>
        <fullName evidence="4">SAM-dependent methyltransferase</fullName>
    </submittedName>
</protein>
<dbReference type="Gene3D" id="3.40.50.150">
    <property type="entry name" value="Vaccinia Virus protein VP39"/>
    <property type="match status" value="1"/>
</dbReference>
<dbReference type="InterPro" id="IPR029063">
    <property type="entry name" value="SAM-dependent_MTases_sf"/>
</dbReference>
<keyword evidence="2 4" id="KW-0808">Transferase</keyword>
<dbReference type="EMBL" id="NOXV01000012">
    <property type="protein sequence ID" value="OYQ50395.1"/>
    <property type="molecule type" value="Genomic_DNA"/>
</dbReference>
<evidence type="ECO:0000313" key="5">
    <source>
        <dbReference type="Proteomes" id="UP000216605"/>
    </source>
</evidence>
<keyword evidence="5" id="KW-1185">Reference proteome</keyword>
<dbReference type="CDD" id="cd02440">
    <property type="entry name" value="AdoMet_MTases"/>
    <property type="match status" value="1"/>
</dbReference>
<dbReference type="PANTHER" id="PTHR43861:SF1">
    <property type="entry name" value="TRANS-ACONITATE 2-METHYLTRANSFERASE"/>
    <property type="match status" value="1"/>
</dbReference>
<evidence type="ECO:0000313" key="4">
    <source>
        <dbReference type="EMBL" id="OYQ50395.1"/>
    </source>
</evidence>
<dbReference type="InterPro" id="IPR041698">
    <property type="entry name" value="Methyltransf_25"/>
</dbReference>
<feature type="domain" description="Methyltransferase" evidence="3">
    <location>
        <begin position="30"/>
        <end position="122"/>
    </location>
</feature>
<dbReference type="SUPFAM" id="SSF53335">
    <property type="entry name" value="S-adenosyl-L-methionine-dependent methyltransferases"/>
    <property type="match status" value="1"/>
</dbReference>
<dbReference type="Pfam" id="PF13649">
    <property type="entry name" value="Methyltransf_25"/>
    <property type="match status" value="1"/>
</dbReference>
<comment type="caution">
    <text evidence="4">The sequence shown here is derived from an EMBL/GenBank/DDBJ whole genome shotgun (WGS) entry which is preliminary data.</text>
</comment>
<proteinExistence type="predicted"/>
<dbReference type="GO" id="GO:0032259">
    <property type="term" value="P:methylation"/>
    <property type="evidence" value="ECO:0007669"/>
    <property type="project" value="UniProtKB-KW"/>
</dbReference>
<evidence type="ECO:0000259" key="3">
    <source>
        <dbReference type="Pfam" id="PF13649"/>
    </source>
</evidence>
<accession>A0A256AAZ5</accession>
<dbReference type="Proteomes" id="UP000216605">
    <property type="component" value="Unassembled WGS sequence"/>
</dbReference>
<sequence>MLFRTGLNLDLYDSTYDFICNSIKVQNAKILELGCGPGNISKYLLNKRKDFDLLGIDVAPNMIELAKINNPNGQFLQMDIRNINEIKGKFDGIISGFVLPYISHLDSNKFLNDCYELLNEGGLLYLSFVEGDPDKSDYKTASTGDRSFFYYYNLDELKQQLFNHKFGVPTLMKVDFKRSETEVEIHTILMTFKTTNR</sequence>
<dbReference type="AlphaFoldDB" id="A0A256AAZ5"/>
<dbReference type="OrthoDB" id="9789123at2"/>
<reference evidence="4 5" key="1">
    <citation type="submission" date="2017-07" db="EMBL/GenBank/DDBJ databases">
        <title>Flavobacterium cyanobacteriorum sp. nov., isolated from cyanobacterial aggregates in a eutrophic lake.</title>
        <authorList>
            <person name="Cai H."/>
        </authorList>
    </citation>
    <scope>NUCLEOTIDE SEQUENCE [LARGE SCALE GENOMIC DNA]</scope>
    <source>
        <strain evidence="4 5">TH021</strain>
    </source>
</reference>
<evidence type="ECO:0000256" key="2">
    <source>
        <dbReference type="ARBA" id="ARBA00022679"/>
    </source>
</evidence>
<organism evidence="4 5">
    <name type="scientific">Flavobacterium cyanobacteriorum</name>
    <dbReference type="NCBI Taxonomy" id="2022802"/>
    <lineage>
        <taxon>Bacteria</taxon>
        <taxon>Pseudomonadati</taxon>
        <taxon>Bacteroidota</taxon>
        <taxon>Flavobacteriia</taxon>
        <taxon>Flavobacteriales</taxon>
        <taxon>Flavobacteriaceae</taxon>
        <taxon>Flavobacterium</taxon>
    </lineage>
</organism>
<dbReference type="GO" id="GO:0008168">
    <property type="term" value="F:methyltransferase activity"/>
    <property type="evidence" value="ECO:0007669"/>
    <property type="project" value="UniProtKB-KW"/>
</dbReference>